<dbReference type="Pfam" id="PF13693">
    <property type="entry name" value="HTH_35"/>
    <property type="match status" value="1"/>
</dbReference>
<evidence type="ECO:0000256" key="3">
    <source>
        <dbReference type="ARBA" id="ARBA00023125"/>
    </source>
</evidence>
<evidence type="ECO:0000256" key="2">
    <source>
        <dbReference type="ARBA" id="ARBA00023015"/>
    </source>
</evidence>
<dbReference type="AlphaFoldDB" id="A0A371X3P1"/>
<proteinExistence type="inferred from homology"/>
<comment type="caution">
    <text evidence="7">The sequence shown here is derived from an EMBL/GenBank/DDBJ whole genome shotgun (WGS) entry which is preliminary data.</text>
</comment>
<keyword evidence="8" id="KW-1185">Reference proteome</keyword>
<keyword evidence="2" id="KW-0805">Transcription regulation</keyword>
<protein>
    <recommendedName>
        <fullName evidence="6">Ner winged helix-turn-helix DNA-binding domain-containing protein</fullName>
    </recommendedName>
</protein>
<evidence type="ECO:0000313" key="8">
    <source>
        <dbReference type="Proteomes" id="UP000264310"/>
    </source>
</evidence>
<feature type="domain" description="Ner winged helix-turn-helix DNA-binding" evidence="6">
    <location>
        <begin position="15"/>
        <end position="81"/>
    </location>
</feature>
<evidence type="ECO:0000313" key="7">
    <source>
        <dbReference type="EMBL" id="RFC63634.1"/>
    </source>
</evidence>
<comment type="similarity">
    <text evidence="1">Belongs to the ner transcriptional regulatory family.</text>
</comment>
<feature type="region of interest" description="Disordered" evidence="5">
    <location>
        <begin position="80"/>
        <end position="105"/>
    </location>
</feature>
<evidence type="ECO:0000256" key="1">
    <source>
        <dbReference type="ARBA" id="ARBA00006157"/>
    </source>
</evidence>
<sequence>MSRSAVIDPRIEQAESIRGRLRIAGWSCRRIDLEYDLNRGSASLAILRAHEPGERAIADVLGVEPSSLWPARYDEEGMRLSPQPAANYDRPPTHAQRRKALEARS</sequence>
<accession>A0A371X3P1</accession>
<dbReference type="SUPFAM" id="SSF47413">
    <property type="entry name" value="lambda repressor-like DNA-binding domains"/>
    <property type="match status" value="1"/>
</dbReference>
<dbReference type="EMBL" id="QURL01000004">
    <property type="protein sequence ID" value="RFC63634.1"/>
    <property type="molecule type" value="Genomic_DNA"/>
</dbReference>
<dbReference type="InterPro" id="IPR038722">
    <property type="entry name" value="Ner_HTH_dom"/>
</dbReference>
<dbReference type="Gene3D" id="1.10.260.40">
    <property type="entry name" value="lambda repressor-like DNA-binding domains"/>
    <property type="match status" value="1"/>
</dbReference>
<evidence type="ECO:0000256" key="5">
    <source>
        <dbReference type="SAM" id="MobiDB-lite"/>
    </source>
</evidence>
<keyword evidence="4" id="KW-0804">Transcription</keyword>
<gene>
    <name evidence="7" type="ORF">DYI37_11560</name>
</gene>
<reference evidence="7 8" key="1">
    <citation type="submission" date="2018-08" db="EMBL/GenBank/DDBJ databases">
        <title>Fulvimarina sp. 85, whole genome shotgun sequence.</title>
        <authorList>
            <person name="Tuo L."/>
        </authorList>
    </citation>
    <scope>NUCLEOTIDE SEQUENCE [LARGE SCALE GENOMIC DNA]</scope>
    <source>
        <strain evidence="7 8">85</strain>
    </source>
</reference>
<keyword evidence="3" id="KW-0238">DNA-binding</keyword>
<dbReference type="RefSeq" id="WP_116683364.1">
    <property type="nucleotide sequence ID" value="NZ_QURL01000004.1"/>
</dbReference>
<organism evidence="7 8">
    <name type="scientific">Fulvimarina endophytica</name>
    <dbReference type="NCBI Taxonomy" id="2293836"/>
    <lineage>
        <taxon>Bacteria</taxon>
        <taxon>Pseudomonadati</taxon>
        <taxon>Pseudomonadota</taxon>
        <taxon>Alphaproteobacteria</taxon>
        <taxon>Hyphomicrobiales</taxon>
        <taxon>Aurantimonadaceae</taxon>
        <taxon>Fulvimarina</taxon>
    </lineage>
</organism>
<dbReference type="InterPro" id="IPR010982">
    <property type="entry name" value="Lambda_DNA-bd_dom_sf"/>
</dbReference>
<dbReference type="OrthoDB" id="531446at2"/>
<name>A0A371X3P1_9HYPH</name>
<dbReference type="Proteomes" id="UP000264310">
    <property type="component" value="Unassembled WGS sequence"/>
</dbReference>
<evidence type="ECO:0000256" key="4">
    <source>
        <dbReference type="ARBA" id="ARBA00023163"/>
    </source>
</evidence>
<evidence type="ECO:0000259" key="6">
    <source>
        <dbReference type="Pfam" id="PF13693"/>
    </source>
</evidence>
<dbReference type="GO" id="GO:0003677">
    <property type="term" value="F:DNA binding"/>
    <property type="evidence" value="ECO:0007669"/>
    <property type="project" value="UniProtKB-KW"/>
</dbReference>